<dbReference type="InterPro" id="IPR011009">
    <property type="entry name" value="Kinase-like_dom_sf"/>
</dbReference>
<dbReference type="SMART" id="SM00144">
    <property type="entry name" value="PI3K_rbd"/>
    <property type="match status" value="1"/>
</dbReference>
<accession>A0A9D3SKP9</accession>
<dbReference type="SUPFAM" id="SSF56112">
    <property type="entry name" value="Protein kinase-like (PK-like)"/>
    <property type="match status" value="1"/>
</dbReference>
<dbReference type="GO" id="GO:0016477">
    <property type="term" value="P:cell migration"/>
    <property type="evidence" value="ECO:0007669"/>
    <property type="project" value="TreeGrafter"/>
</dbReference>
<dbReference type="InterPro" id="IPR045580">
    <property type="entry name" value="PIK3CG_ABD"/>
</dbReference>
<dbReference type="FunFam" id="1.10.1070.11:FF:000010">
    <property type="entry name" value="Phosphatidylinositol 4,5-bisphosphate 3-kinase catalytic subunit gamma isoform"/>
    <property type="match status" value="1"/>
</dbReference>
<dbReference type="GO" id="GO:0005737">
    <property type="term" value="C:cytoplasm"/>
    <property type="evidence" value="ECO:0007669"/>
    <property type="project" value="TreeGrafter"/>
</dbReference>
<comment type="caution">
    <text evidence="11">The sequence shown here is derived from an EMBL/GenBank/DDBJ whole genome shotgun (WGS) entry which is preliminary data.</text>
</comment>
<evidence type="ECO:0000256" key="6">
    <source>
        <dbReference type="ARBA" id="ARBA00022840"/>
    </source>
</evidence>
<comment type="similarity">
    <text evidence="1">Belongs to the PI3/PI4-kinase family. Type III PI4K subfamily.</text>
</comment>
<dbReference type="OrthoDB" id="67688at2759"/>
<dbReference type="InterPro" id="IPR000403">
    <property type="entry name" value="PI3/4_kinase_cat_dom"/>
</dbReference>
<evidence type="ECO:0000256" key="3">
    <source>
        <dbReference type="ARBA" id="ARBA00022679"/>
    </source>
</evidence>
<dbReference type="Gene3D" id="2.60.40.150">
    <property type="entry name" value="C2 domain"/>
    <property type="match status" value="1"/>
</dbReference>
<dbReference type="InterPro" id="IPR042236">
    <property type="entry name" value="PI3K_accessory_sf"/>
</dbReference>
<dbReference type="SUPFAM" id="SSF49562">
    <property type="entry name" value="C2 domain (Calcium/lipid-binding domain, CaLB)"/>
    <property type="match status" value="1"/>
</dbReference>
<dbReference type="EMBL" id="JAHKSW010000015">
    <property type="protein sequence ID" value="KAG7323043.1"/>
    <property type="molecule type" value="Genomic_DNA"/>
</dbReference>
<dbReference type="AlphaFoldDB" id="A0A9D3SKP9"/>
<evidence type="ECO:0000256" key="2">
    <source>
        <dbReference type="ARBA" id="ARBA00012073"/>
    </source>
</evidence>
<dbReference type="InterPro" id="IPR000341">
    <property type="entry name" value="PI3K_Ras-bd_dom"/>
</dbReference>
<proteinExistence type="inferred from homology"/>
<dbReference type="PROSITE" id="PS00916">
    <property type="entry name" value="PI3_4_KINASE_2"/>
    <property type="match status" value="1"/>
</dbReference>
<dbReference type="EC" id="2.7.1.137" evidence="2"/>
<dbReference type="SUPFAM" id="SSF54236">
    <property type="entry name" value="Ubiquitin-like"/>
    <property type="match status" value="1"/>
</dbReference>
<dbReference type="InterPro" id="IPR035892">
    <property type="entry name" value="C2_domain_sf"/>
</dbReference>
<evidence type="ECO:0000256" key="5">
    <source>
        <dbReference type="ARBA" id="ARBA00022777"/>
    </source>
</evidence>
<dbReference type="InterPro" id="IPR015433">
    <property type="entry name" value="PI3/4_kinase"/>
</dbReference>
<dbReference type="GO" id="GO:0005944">
    <property type="term" value="C:phosphatidylinositol 3-kinase complex, class IB"/>
    <property type="evidence" value="ECO:0007669"/>
    <property type="project" value="TreeGrafter"/>
</dbReference>
<evidence type="ECO:0000313" key="11">
    <source>
        <dbReference type="EMBL" id="KAG7323043.1"/>
    </source>
</evidence>
<dbReference type="GO" id="GO:0048015">
    <property type="term" value="P:phosphatidylinositol-mediated signaling"/>
    <property type="evidence" value="ECO:0007669"/>
    <property type="project" value="TreeGrafter"/>
</dbReference>
<dbReference type="FunFam" id="3.30.1010.10:FF:000008">
    <property type="entry name" value="Phosphatidylinositol 4,5-bisphosphate 3-kinase catalytic subunit gamma"/>
    <property type="match status" value="1"/>
</dbReference>
<evidence type="ECO:0000256" key="4">
    <source>
        <dbReference type="ARBA" id="ARBA00022741"/>
    </source>
</evidence>
<dbReference type="InterPro" id="IPR016024">
    <property type="entry name" value="ARM-type_fold"/>
</dbReference>
<dbReference type="GO" id="GO:0005943">
    <property type="term" value="C:phosphatidylinositol 3-kinase complex, class IA"/>
    <property type="evidence" value="ECO:0007669"/>
    <property type="project" value="TreeGrafter"/>
</dbReference>
<dbReference type="PROSITE" id="PS00915">
    <property type="entry name" value="PI3_4_KINASE_1"/>
    <property type="match status" value="1"/>
</dbReference>
<dbReference type="GO" id="GO:0040012">
    <property type="term" value="P:regulation of locomotion"/>
    <property type="evidence" value="ECO:0007669"/>
    <property type="project" value="UniProtKB-ARBA"/>
</dbReference>
<name>A0A9D3SKP9_9TELE</name>
<dbReference type="Pfam" id="PF19710">
    <property type="entry name" value="PIK3CG_ABD"/>
    <property type="match status" value="1"/>
</dbReference>
<dbReference type="FunFam" id="1.25.40.70:FF:000006">
    <property type="entry name" value="Phosphatidylinositol 4,5-bisphosphate 3-kinase catalytic subunit gamma isoform"/>
    <property type="match status" value="1"/>
</dbReference>
<dbReference type="GO" id="GO:0043491">
    <property type="term" value="P:phosphatidylinositol 3-kinase/protein kinase B signal transduction"/>
    <property type="evidence" value="ECO:0007669"/>
    <property type="project" value="TreeGrafter"/>
</dbReference>
<feature type="domain" description="PI3K-RBD" evidence="9">
    <location>
        <begin position="212"/>
        <end position="300"/>
    </location>
</feature>
<dbReference type="SMART" id="SM00145">
    <property type="entry name" value="PI3Ka"/>
    <property type="match status" value="1"/>
</dbReference>
<dbReference type="GO" id="GO:0035005">
    <property type="term" value="F:1-phosphatidylinositol-4-phosphate 3-kinase activity"/>
    <property type="evidence" value="ECO:0007669"/>
    <property type="project" value="TreeGrafter"/>
</dbReference>
<dbReference type="Gene3D" id="3.10.20.770">
    <property type="match status" value="1"/>
</dbReference>
<feature type="domain" description="C2 PI3K-type" evidence="10">
    <location>
        <begin position="348"/>
        <end position="514"/>
    </location>
</feature>
<dbReference type="Gene3D" id="1.25.40.70">
    <property type="entry name" value="Phosphatidylinositol 3-kinase, accessory domain (PIK)"/>
    <property type="match status" value="1"/>
</dbReference>
<evidence type="ECO:0000259" key="7">
    <source>
        <dbReference type="PROSITE" id="PS50290"/>
    </source>
</evidence>
<dbReference type="GO" id="GO:0016303">
    <property type="term" value="F:1-phosphatidylinositol-3-kinase activity"/>
    <property type="evidence" value="ECO:0007669"/>
    <property type="project" value="UniProtKB-EC"/>
</dbReference>
<protein>
    <recommendedName>
        <fullName evidence="2">phosphatidylinositol 3-kinase</fullName>
        <ecNumber evidence="2">2.7.1.137</ecNumber>
    </recommendedName>
</protein>
<evidence type="ECO:0000313" key="12">
    <source>
        <dbReference type="Proteomes" id="UP000824219"/>
    </source>
</evidence>
<dbReference type="InterPro" id="IPR036940">
    <property type="entry name" value="PI3/4_kinase_cat_sf"/>
</dbReference>
<dbReference type="Pfam" id="PF00792">
    <property type="entry name" value="PI3K_C2"/>
    <property type="match status" value="1"/>
</dbReference>
<feature type="domain" description="PI3K/PI4K catalytic" evidence="7">
    <location>
        <begin position="774"/>
        <end position="1057"/>
    </location>
</feature>
<gene>
    <name evidence="11" type="ORF">KOW79_012745</name>
</gene>
<dbReference type="InterPro" id="IPR018936">
    <property type="entry name" value="PI3/4_kinase_CS"/>
</dbReference>
<dbReference type="SMART" id="SM00146">
    <property type="entry name" value="PI3Kc"/>
    <property type="match status" value="1"/>
</dbReference>
<dbReference type="Gene3D" id="1.10.1070.11">
    <property type="entry name" value="Phosphatidylinositol 3-/4-kinase, catalytic domain"/>
    <property type="match status" value="1"/>
</dbReference>
<dbReference type="Pfam" id="PF00454">
    <property type="entry name" value="PI3_PI4_kinase"/>
    <property type="match status" value="1"/>
</dbReference>
<dbReference type="PROSITE" id="PS51547">
    <property type="entry name" value="C2_PI3K"/>
    <property type="match status" value="1"/>
</dbReference>
<keyword evidence="5" id="KW-0418">Kinase</keyword>
<keyword evidence="12" id="KW-1185">Reference proteome</keyword>
<dbReference type="PROSITE" id="PS51545">
    <property type="entry name" value="PIK_HELICAL"/>
    <property type="match status" value="1"/>
</dbReference>
<dbReference type="InterPro" id="IPR029071">
    <property type="entry name" value="Ubiquitin-like_domsf"/>
</dbReference>
<sequence length="1206" mass="138648">MQRQPDKISGMAMKSVSVSKATSEPLYCTEHGLVFMCELPTKEGPQFRDREAVEVKLPAQCTVEQLRLVLCMHVQETKKFPDPFGLLDPEKYSLLYTKGEDQYEIYDDCQVLKTLDAPWFQNTEGYQMVQITVFAKQDNPEERTEYQQILNELIGYDFDCAAGNRLSELSFTRRKFATPRKEELKHRDPVAYATEPWTTSAPLSKDLEDQLKRKLTVILNHSNMSIQVKADLCNTPSDLLMVLWESMPSKEDSSLKWSAGHVLKVCGREEFLCGDFQLSDFLWVRHCLKNVMELHLSVVAIASLPDDTIRKEYWPQVDSLTGLSSSHEDISIERKELEEVVMISLWDCERNLRVKLLGFDIPELPSKIPQHVYVEASIIYGRKVVSSVCSSSKEFEEEVLWNTWLEFDMPLKEIPRGAKLGFTINACSMDTSPVIDSKSPYGYKVQDYQKGKQKVLYFVNLQLIDHRSLLSQGSQTLHMWSFPEQEEEAFTYDADKLSTATNPDVAKSMAITFQLDRYSFSVVLPQSRVSSTSSTAISTSFNPGHVTLQANTSDTHCLKRFREESVRYASNLPQFLRTIDWLKPSAVQDVHWLLSHWEPDDLELPVALELLSVDYTDEKVRRLAVRRLEMMSNEEVLRYLLQLVQTLKVEPYHDSYLARFLIQRALRSKRVGHFFFWYLRSEVAGCPYFRQRMAVILEAYLLGCGEAMLTSLQHQVQVVKILYEVAIRVKTLYPEKSTLSPLAAQKLQEILQEYSFPPEFQVPFDPRVKAGAIILKECKVMASKKKPLWLEFSHVESEAPAGCPVGIIFKHGDDLRQDMLIIQTLMVMDSIWQENCLDLNLMPYGCISTGYQIGMIEIVRDAVTIAAIQRIQGGTTGAFKNNALYDWLKGMCPLQEKHYQAMEKFVTSCAGYCVATYVLGIGDRHNDNIMITKQGNLFHIDFGHILGNTKSFLGVSRERVPFVLTPDFLYVMGRVNKHSSLYFQRFKDTCIQAYLSLRSQSRLLVTLFSLMLLTGIPELSTAQDMRYLRKALQQDQNEEEARQHFLQQIALYQHSVHSLWGDSDEYYKEYLHSLFGKSIAEYFLSSSYLPSNTPGWYTEITDSMRGQISAKALWDTLRQRSTKILEETETETSQQAERILGDWNLLKRQDHLLRLSGLRFLYRNAQYNQAYSTLLLQRRVQSPLGNLDMTDGPGQYLTAEKSLLKE</sequence>
<dbReference type="Gene3D" id="3.30.1010.10">
    <property type="entry name" value="Phosphatidylinositol 3-kinase Catalytic Subunit, Chain A, domain 4"/>
    <property type="match status" value="1"/>
</dbReference>
<dbReference type="PROSITE" id="PS51546">
    <property type="entry name" value="PI3K_RBD"/>
    <property type="match status" value="1"/>
</dbReference>
<evidence type="ECO:0000259" key="10">
    <source>
        <dbReference type="PROSITE" id="PS51547"/>
    </source>
</evidence>
<keyword evidence="6" id="KW-0067">ATP-binding</keyword>
<dbReference type="Proteomes" id="UP000824219">
    <property type="component" value="Linkage Group LG15"/>
</dbReference>
<evidence type="ECO:0000259" key="9">
    <source>
        <dbReference type="PROSITE" id="PS51546"/>
    </source>
</evidence>
<dbReference type="Pfam" id="PF00794">
    <property type="entry name" value="PI3K_rbd"/>
    <property type="match status" value="1"/>
</dbReference>
<keyword evidence="3" id="KW-0808">Transferase</keyword>
<dbReference type="GO" id="GO:0005886">
    <property type="term" value="C:plasma membrane"/>
    <property type="evidence" value="ECO:0007669"/>
    <property type="project" value="TreeGrafter"/>
</dbReference>
<dbReference type="PANTHER" id="PTHR10048:SF99">
    <property type="entry name" value="PHOSPHATIDYLINOSITOL 4,5-BISPHOSPHATE 3-KINASE CATALYTIC SUBUNIT GAMMA ISOFORM"/>
    <property type="match status" value="1"/>
</dbReference>
<evidence type="ECO:0000259" key="8">
    <source>
        <dbReference type="PROSITE" id="PS51545"/>
    </source>
</evidence>
<reference evidence="11 12" key="1">
    <citation type="submission" date="2021-06" db="EMBL/GenBank/DDBJ databases">
        <title>Chromosome-level genome assembly of the red-tail catfish (Hemibagrus wyckioides).</title>
        <authorList>
            <person name="Shao F."/>
        </authorList>
    </citation>
    <scope>NUCLEOTIDE SEQUENCE [LARGE SCALE GENOMIC DNA]</scope>
    <source>
        <strain evidence="11">EC202008001</strain>
        <tissue evidence="11">Blood</tissue>
    </source>
</reference>
<feature type="domain" description="PIK helical" evidence="8">
    <location>
        <begin position="521"/>
        <end position="703"/>
    </location>
</feature>
<dbReference type="Pfam" id="PF00613">
    <property type="entry name" value="PI3Ka"/>
    <property type="match status" value="1"/>
</dbReference>
<dbReference type="PROSITE" id="PS50290">
    <property type="entry name" value="PI3_4_KINASE_3"/>
    <property type="match status" value="1"/>
</dbReference>
<dbReference type="SMART" id="SM00142">
    <property type="entry name" value="PI3K_C2"/>
    <property type="match status" value="1"/>
</dbReference>
<keyword evidence="4" id="KW-0547">Nucleotide-binding</keyword>
<dbReference type="InterPro" id="IPR002420">
    <property type="entry name" value="PI3K-type_C2_dom"/>
</dbReference>
<organism evidence="11 12">
    <name type="scientific">Hemibagrus wyckioides</name>
    <dbReference type="NCBI Taxonomy" id="337641"/>
    <lineage>
        <taxon>Eukaryota</taxon>
        <taxon>Metazoa</taxon>
        <taxon>Chordata</taxon>
        <taxon>Craniata</taxon>
        <taxon>Vertebrata</taxon>
        <taxon>Euteleostomi</taxon>
        <taxon>Actinopterygii</taxon>
        <taxon>Neopterygii</taxon>
        <taxon>Teleostei</taxon>
        <taxon>Ostariophysi</taxon>
        <taxon>Siluriformes</taxon>
        <taxon>Bagridae</taxon>
        <taxon>Hemibagrus</taxon>
    </lineage>
</organism>
<dbReference type="InterPro" id="IPR001263">
    <property type="entry name" value="PI3K_accessory_dom"/>
</dbReference>
<evidence type="ECO:0000256" key="1">
    <source>
        <dbReference type="ARBA" id="ARBA00006209"/>
    </source>
</evidence>
<dbReference type="PANTHER" id="PTHR10048">
    <property type="entry name" value="PHOSPHATIDYLINOSITOL KINASE"/>
    <property type="match status" value="1"/>
</dbReference>
<dbReference type="GO" id="GO:0005524">
    <property type="term" value="F:ATP binding"/>
    <property type="evidence" value="ECO:0007669"/>
    <property type="project" value="UniProtKB-KW"/>
</dbReference>
<dbReference type="SUPFAM" id="SSF48371">
    <property type="entry name" value="ARM repeat"/>
    <property type="match status" value="1"/>
</dbReference>